<reference evidence="2" key="1">
    <citation type="journal article" date="2023" name="Hortic. Res.">
        <title>A chromosome-level phased genome enabling allele-level studies in sweet orange: a case study on citrus Huanglongbing tolerance.</title>
        <authorList>
            <person name="Wu B."/>
            <person name="Yu Q."/>
            <person name="Deng Z."/>
            <person name="Duan Y."/>
            <person name="Luo F."/>
            <person name="Gmitter F. Jr."/>
        </authorList>
    </citation>
    <scope>NUCLEOTIDE SEQUENCE [LARGE SCALE GENOMIC DNA]</scope>
    <source>
        <strain evidence="2">cv. Valencia</strain>
    </source>
</reference>
<accession>A0ACB8NIC3</accession>
<gene>
    <name evidence="1" type="ORF">KPL71_005826</name>
</gene>
<name>A0ACB8NIC3_CITSI</name>
<proteinExistence type="predicted"/>
<dbReference type="EMBL" id="CM039171">
    <property type="protein sequence ID" value="KAH9797314.1"/>
    <property type="molecule type" value="Genomic_DNA"/>
</dbReference>
<keyword evidence="2" id="KW-1185">Reference proteome</keyword>
<comment type="caution">
    <text evidence="1">The sequence shown here is derived from an EMBL/GenBank/DDBJ whole genome shotgun (WGS) entry which is preliminary data.</text>
</comment>
<protein>
    <submittedName>
        <fullName evidence="1">DUF676 domain-containing protein</fullName>
    </submittedName>
</protein>
<dbReference type="Proteomes" id="UP000829398">
    <property type="component" value="Chromosome 2"/>
</dbReference>
<organism evidence="1 2">
    <name type="scientific">Citrus sinensis</name>
    <name type="common">Sweet orange</name>
    <name type="synonym">Citrus aurantium var. sinensis</name>
    <dbReference type="NCBI Taxonomy" id="2711"/>
    <lineage>
        <taxon>Eukaryota</taxon>
        <taxon>Viridiplantae</taxon>
        <taxon>Streptophyta</taxon>
        <taxon>Embryophyta</taxon>
        <taxon>Tracheophyta</taxon>
        <taxon>Spermatophyta</taxon>
        <taxon>Magnoliopsida</taxon>
        <taxon>eudicotyledons</taxon>
        <taxon>Gunneridae</taxon>
        <taxon>Pentapetalae</taxon>
        <taxon>rosids</taxon>
        <taxon>malvids</taxon>
        <taxon>Sapindales</taxon>
        <taxon>Rutaceae</taxon>
        <taxon>Aurantioideae</taxon>
        <taxon>Citrus</taxon>
    </lineage>
</organism>
<evidence type="ECO:0000313" key="1">
    <source>
        <dbReference type="EMBL" id="KAH9797314.1"/>
    </source>
</evidence>
<evidence type="ECO:0000313" key="2">
    <source>
        <dbReference type="Proteomes" id="UP000829398"/>
    </source>
</evidence>
<sequence>MGTTTQESFASSRGALNGKNKPDHLLVLVHGILASPSDWTYAEAELKRRLGSNFLIYASSSNTYTRTFSGIDGAGKRLANEVMEVVKKTDSLKRISFLAHSLGGLFARYAVAVLYSSTAEESGEPVDLADSMRENSLTMCSSRRGTIAGLEPVNFITLATPHLGLPFLFGVSFLEKLALPLAPILVGQTGSQLFLMDGRPDKPPLLLRMASDCEDGKFLSALGAFRCRIVYANVSYDLNGQPPRRSLDGYKHVVDVEYCPPVSSDGPHFTSEAIKAKEAAQNEPNAQNTSEYHSVNSFILSTEEMIRGLQRLGWKKVDVSFHSAFWPFFAHNNIHVKNEWLHNAGTGVIAHVADSLRQQESSSFIAASL</sequence>